<dbReference type="Proteomes" id="UP001324427">
    <property type="component" value="Unassembled WGS sequence"/>
</dbReference>
<feature type="domain" description="NTF2-like" evidence="2">
    <location>
        <begin position="31"/>
        <end position="175"/>
    </location>
</feature>
<reference evidence="3 4" key="1">
    <citation type="submission" date="2021-11" db="EMBL/GenBank/DDBJ databases">
        <title>Black yeast isolated from Biological Soil Crust.</title>
        <authorList>
            <person name="Kurbessoian T."/>
        </authorList>
    </citation>
    <scope>NUCLEOTIDE SEQUENCE [LARGE SCALE GENOMIC DNA]</scope>
    <source>
        <strain evidence="3 4">CCFEE 5522</strain>
    </source>
</reference>
<comment type="caution">
    <text evidence="3">The sequence shown here is derived from an EMBL/GenBank/DDBJ whole genome shotgun (WGS) entry which is preliminary data.</text>
</comment>
<sequence length="191" mass="20547">MRSFTAIATASLIALSAASPEPIFKRDDAACMTQAEAQVVANNFQELIADYTVEAANAYLTTDFEDNTDSVTELINGGCSGPETLGVATFTSRAAFEAAQGAQDAIPFEQLNVWYNCDTVFLRWRTALTPESVTGIIVGETTQNTNATTADAEPWLINTLYSEFNSGAWLVDTGSFVPTGCSSSTRRMLRV</sequence>
<keyword evidence="1" id="KW-0732">Signal</keyword>
<feature type="signal peptide" evidence="1">
    <location>
        <begin position="1"/>
        <end position="18"/>
    </location>
</feature>
<dbReference type="EMBL" id="JAVFHQ010000004">
    <property type="protein sequence ID" value="KAK4549524.1"/>
    <property type="molecule type" value="Genomic_DNA"/>
</dbReference>
<feature type="chain" id="PRO_5043395745" description="NTF2-like domain-containing protein" evidence="1">
    <location>
        <begin position="19"/>
        <end position="191"/>
    </location>
</feature>
<name>A0AAV9JW27_9PEZI</name>
<gene>
    <name evidence="3" type="ORF">LTR36_006521</name>
</gene>
<keyword evidence="4" id="KW-1185">Reference proteome</keyword>
<proteinExistence type="predicted"/>
<evidence type="ECO:0000256" key="1">
    <source>
        <dbReference type="SAM" id="SignalP"/>
    </source>
</evidence>
<accession>A0AAV9JW27</accession>
<dbReference type="AlphaFoldDB" id="A0AAV9JW27"/>
<protein>
    <recommendedName>
        <fullName evidence="2">NTF2-like domain-containing protein</fullName>
    </recommendedName>
</protein>
<evidence type="ECO:0000313" key="4">
    <source>
        <dbReference type="Proteomes" id="UP001324427"/>
    </source>
</evidence>
<evidence type="ECO:0000313" key="3">
    <source>
        <dbReference type="EMBL" id="KAK4549524.1"/>
    </source>
</evidence>
<dbReference type="Pfam" id="PF26534">
    <property type="entry name" value="NTF2_7"/>
    <property type="match status" value="1"/>
</dbReference>
<evidence type="ECO:0000259" key="2">
    <source>
        <dbReference type="Pfam" id="PF26534"/>
    </source>
</evidence>
<dbReference type="InterPro" id="IPR058645">
    <property type="entry name" value="NTF2-like_dom_7"/>
</dbReference>
<organism evidence="3 4">
    <name type="scientific">Oleoguttula mirabilis</name>
    <dbReference type="NCBI Taxonomy" id="1507867"/>
    <lineage>
        <taxon>Eukaryota</taxon>
        <taxon>Fungi</taxon>
        <taxon>Dikarya</taxon>
        <taxon>Ascomycota</taxon>
        <taxon>Pezizomycotina</taxon>
        <taxon>Dothideomycetes</taxon>
        <taxon>Dothideomycetidae</taxon>
        <taxon>Mycosphaerellales</taxon>
        <taxon>Teratosphaeriaceae</taxon>
        <taxon>Oleoguttula</taxon>
    </lineage>
</organism>